<proteinExistence type="predicted"/>
<comment type="caution">
    <text evidence="1">The sequence shown here is derived from an EMBL/GenBank/DDBJ whole genome shotgun (WGS) entry which is preliminary data.</text>
</comment>
<gene>
    <name evidence="1" type="ORF">Amon02_000499000</name>
</gene>
<dbReference type="EMBL" id="BSXS01003555">
    <property type="protein sequence ID" value="GME81512.1"/>
    <property type="molecule type" value="Genomic_DNA"/>
</dbReference>
<accession>A0ACB5T5E8</accession>
<reference evidence="1" key="1">
    <citation type="submission" date="2023-04" db="EMBL/GenBank/DDBJ databases">
        <title>Ambrosiozyma monospora NBRC 10751.</title>
        <authorList>
            <person name="Ichikawa N."/>
            <person name="Sato H."/>
            <person name="Tonouchi N."/>
        </authorList>
    </citation>
    <scope>NUCLEOTIDE SEQUENCE</scope>
    <source>
        <strain evidence="1">NBRC 10751</strain>
    </source>
</reference>
<evidence type="ECO:0000313" key="2">
    <source>
        <dbReference type="Proteomes" id="UP001165064"/>
    </source>
</evidence>
<protein>
    <submittedName>
        <fullName evidence="1">Unnamed protein product</fullName>
    </submittedName>
</protein>
<dbReference type="Proteomes" id="UP001165064">
    <property type="component" value="Unassembled WGS sequence"/>
</dbReference>
<keyword evidence="2" id="KW-1185">Reference proteome</keyword>
<evidence type="ECO:0000313" key="1">
    <source>
        <dbReference type="EMBL" id="GME81512.1"/>
    </source>
</evidence>
<organism evidence="1 2">
    <name type="scientific">Ambrosiozyma monospora</name>
    <name type="common">Yeast</name>
    <name type="synonym">Endomycopsis monosporus</name>
    <dbReference type="NCBI Taxonomy" id="43982"/>
    <lineage>
        <taxon>Eukaryota</taxon>
        <taxon>Fungi</taxon>
        <taxon>Dikarya</taxon>
        <taxon>Ascomycota</taxon>
        <taxon>Saccharomycotina</taxon>
        <taxon>Pichiomycetes</taxon>
        <taxon>Pichiales</taxon>
        <taxon>Pichiaceae</taxon>
        <taxon>Ambrosiozyma</taxon>
    </lineage>
</organism>
<sequence>MTPNSNTTANHDQDNQSQVTSAEVENLTIKELWKLLENWYKEHCPEAYEVLRPPITTEELQELETELGVKLPEDYKESLLVHNGTDYREFSLINLHNYLGHKNVLDEWKFHLSMLEHFGIDKEVENDFSEIKNVWWAPKWIPFTEDGAGQHYFIDLDPTDKGTVGQLGSFDHEVGIDMLLGKSFHEFFSNYVRDIYDGKYSALDGGLFDNI</sequence>
<name>A0ACB5T5E8_AMBMO</name>